<dbReference type="EMBL" id="QYYA01000001">
    <property type="protein sequence ID" value="RJG19890.1"/>
    <property type="molecule type" value="Genomic_DNA"/>
</dbReference>
<proteinExistence type="predicted"/>
<dbReference type="Proteomes" id="UP000283734">
    <property type="component" value="Unassembled WGS sequence"/>
</dbReference>
<evidence type="ECO:0000313" key="2">
    <source>
        <dbReference type="Proteomes" id="UP000283734"/>
    </source>
</evidence>
<organism evidence="1 2">
    <name type="scientific">Alcanivorax profundi</name>
    <dbReference type="NCBI Taxonomy" id="2338368"/>
    <lineage>
        <taxon>Bacteria</taxon>
        <taxon>Pseudomonadati</taxon>
        <taxon>Pseudomonadota</taxon>
        <taxon>Gammaproteobacteria</taxon>
        <taxon>Oceanospirillales</taxon>
        <taxon>Alcanivoracaceae</taxon>
        <taxon>Alcanivorax</taxon>
    </lineage>
</organism>
<dbReference type="Pfam" id="PF04325">
    <property type="entry name" value="DUF465"/>
    <property type="match status" value="1"/>
</dbReference>
<gene>
    <name evidence="1" type="ORF">D4A39_03350</name>
</gene>
<evidence type="ECO:0000313" key="1">
    <source>
        <dbReference type="EMBL" id="RJG19890.1"/>
    </source>
</evidence>
<protein>
    <submittedName>
        <fullName evidence="1">DUF465 domain-containing protein</fullName>
    </submittedName>
</protein>
<keyword evidence="2" id="KW-1185">Reference proteome</keyword>
<comment type="caution">
    <text evidence="1">The sequence shown here is derived from an EMBL/GenBank/DDBJ whole genome shotgun (WGS) entry which is preliminary data.</text>
</comment>
<reference evidence="1 2" key="1">
    <citation type="submission" date="2018-09" db="EMBL/GenBank/DDBJ databases">
        <title>Alcanivorax profundi sp. nov., isolated from 1000 m-depth seawater of the Mariana Trench.</title>
        <authorList>
            <person name="Liu J."/>
        </authorList>
    </citation>
    <scope>NUCLEOTIDE SEQUENCE [LARGE SCALE GENOMIC DNA]</scope>
    <source>
        <strain evidence="1 2">MTEO17</strain>
    </source>
</reference>
<dbReference type="Gene3D" id="6.10.280.50">
    <property type="match status" value="1"/>
</dbReference>
<dbReference type="OrthoDB" id="1263265at2"/>
<dbReference type="AlphaFoldDB" id="A0A418Y360"/>
<dbReference type="InterPro" id="IPR038444">
    <property type="entry name" value="DUF465_sf"/>
</dbReference>
<dbReference type="InterPro" id="IPR007420">
    <property type="entry name" value="DUF465"/>
</dbReference>
<name>A0A418Y360_9GAMM</name>
<sequence length="80" mass="9574">MLGENHSIHHEFPDFHDRIDALSKTDPDFLSRVHEHDKLDKQIRGLEMRESPLSDQEMERLKQNRLHLKDLIYQRLTQGS</sequence>
<accession>A0A418Y360</accession>
<dbReference type="RefSeq" id="WP_022984323.1">
    <property type="nucleotide sequence ID" value="NZ_CAXGPP010000015.1"/>
</dbReference>